<reference evidence="3" key="1">
    <citation type="journal article" date="2014" name="Proc. Natl. Acad. Sci. U.S.A.">
        <title>Extensive sampling of basidiomycete genomes demonstrates inadequacy of the white-rot/brown-rot paradigm for wood decay fungi.</title>
        <authorList>
            <person name="Riley R."/>
            <person name="Salamov A.A."/>
            <person name="Brown D.W."/>
            <person name="Nagy L.G."/>
            <person name="Floudas D."/>
            <person name="Held B.W."/>
            <person name="Levasseur A."/>
            <person name="Lombard V."/>
            <person name="Morin E."/>
            <person name="Otillar R."/>
            <person name="Lindquist E.A."/>
            <person name="Sun H."/>
            <person name="LaButti K.M."/>
            <person name="Schmutz J."/>
            <person name="Jabbour D."/>
            <person name="Luo H."/>
            <person name="Baker S.E."/>
            <person name="Pisabarro A.G."/>
            <person name="Walton J.D."/>
            <person name="Blanchette R.A."/>
            <person name="Henrissat B."/>
            <person name="Martin F."/>
            <person name="Cullen D."/>
            <person name="Hibbett D.S."/>
            <person name="Grigoriev I.V."/>
        </authorList>
    </citation>
    <scope>NUCLEOTIDE SEQUENCE [LARGE SCALE GENOMIC DNA]</scope>
    <source>
        <strain evidence="3">MUCL 33604</strain>
    </source>
</reference>
<feature type="compositionally biased region" description="Basic and acidic residues" evidence="1">
    <location>
        <begin position="313"/>
        <end position="326"/>
    </location>
</feature>
<feature type="compositionally biased region" description="Basic and acidic residues" evidence="1">
    <location>
        <begin position="222"/>
        <end position="233"/>
    </location>
</feature>
<name>A0A067PYI3_9AGAM</name>
<dbReference type="Proteomes" id="UP000027265">
    <property type="component" value="Unassembled WGS sequence"/>
</dbReference>
<keyword evidence="3" id="KW-1185">Reference proteome</keyword>
<protein>
    <submittedName>
        <fullName evidence="2">Uncharacterized protein</fullName>
    </submittedName>
</protein>
<dbReference type="EMBL" id="KL197722">
    <property type="protein sequence ID" value="KDQ56342.1"/>
    <property type="molecule type" value="Genomic_DNA"/>
</dbReference>
<feature type="compositionally biased region" description="Basic and acidic residues" evidence="1">
    <location>
        <begin position="148"/>
        <end position="158"/>
    </location>
</feature>
<feature type="compositionally biased region" description="Low complexity" evidence="1">
    <location>
        <begin position="234"/>
        <end position="244"/>
    </location>
</feature>
<dbReference type="AlphaFoldDB" id="A0A067PYI3"/>
<proteinExistence type="predicted"/>
<feature type="compositionally biased region" description="Polar residues" evidence="1">
    <location>
        <begin position="176"/>
        <end position="187"/>
    </location>
</feature>
<organism evidence="2 3">
    <name type="scientific">Jaapia argillacea MUCL 33604</name>
    <dbReference type="NCBI Taxonomy" id="933084"/>
    <lineage>
        <taxon>Eukaryota</taxon>
        <taxon>Fungi</taxon>
        <taxon>Dikarya</taxon>
        <taxon>Basidiomycota</taxon>
        <taxon>Agaricomycotina</taxon>
        <taxon>Agaricomycetes</taxon>
        <taxon>Agaricomycetidae</taxon>
        <taxon>Jaapiales</taxon>
        <taxon>Jaapiaceae</taxon>
        <taxon>Jaapia</taxon>
    </lineage>
</organism>
<evidence type="ECO:0000313" key="2">
    <source>
        <dbReference type="EMBL" id="KDQ56342.1"/>
    </source>
</evidence>
<feature type="compositionally biased region" description="Polar residues" evidence="1">
    <location>
        <begin position="52"/>
        <end position="64"/>
    </location>
</feature>
<feature type="compositionally biased region" description="Polar residues" evidence="1">
    <location>
        <begin position="249"/>
        <end position="259"/>
    </location>
</feature>
<dbReference type="InParanoid" id="A0A067PYI3"/>
<feature type="region of interest" description="Disordered" evidence="1">
    <location>
        <begin position="52"/>
        <end position="326"/>
    </location>
</feature>
<feature type="region of interest" description="Disordered" evidence="1">
    <location>
        <begin position="1"/>
        <end position="28"/>
    </location>
</feature>
<evidence type="ECO:0000256" key="1">
    <source>
        <dbReference type="SAM" id="MobiDB-lite"/>
    </source>
</evidence>
<evidence type="ECO:0000313" key="3">
    <source>
        <dbReference type="Proteomes" id="UP000027265"/>
    </source>
</evidence>
<accession>A0A067PYI3</accession>
<sequence length="326" mass="36457">MDPYEEDEAAQNLLRPHEPPETDLAEESWVHVKPEPEPADYVPSDALLASIASYTARQSGQPDTQIKPEPQEQPIPPAGSSDYQPSLALINAIKHLPQRPPIPHDAWSGPPRLLPIKSEERDDRPAVTRKEVSKPLPHPPVNQTAAEAPHRVQVKSEEQDYQPSLARREGFKRLPQGTSVTQNTSAPPSLVQVKTEPGDHRISSTSLNTSKPLPLPPVVTEARVKAEDRDDHTSFFSSNQASSSRHMRQTPTQNTSSGSLHPHPPTHIKAEPVESIRLVGNPQPQPVTRDPRLLNRRAQPLPKRPKEEEEEQHTDSAKRIKRERDW</sequence>
<gene>
    <name evidence="2" type="ORF">JAAARDRAFT_309642</name>
</gene>
<feature type="compositionally biased region" description="Basic and acidic residues" evidence="1">
    <location>
        <begin position="117"/>
        <end position="133"/>
    </location>
</feature>
<dbReference type="HOGENOM" id="CLU_852753_0_0_1"/>